<feature type="domain" description="C2H2-type" evidence="3">
    <location>
        <begin position="362"/>
        <end position="390"/>
    </location>
</feature>
<evidence type="ECO:0000256" key="2">
    <source>
        <dbReference type="SAM" id="MobiDB-lite"/>
    </source>
</evidence>
<sequence length="425" mass="47630">METKLCRICGKLGQNFVHIFKTEGLRDKIETCLPIIVSVPALPAPGHNVRECMESVNNFYDFIKNCLQNIIILEAQYDIRESCLKSKQKKEKGCNVNFSLKNDSRAVQTDDYLDAKPTTSLVEYDVDSDSNVDEGDENSGKVVLGHKFETFIKINNPVESVLSGKTGRFAKRCYFDDAENDLISEISQRKKLKRKADSIETCLPKIFKMDTTSRRKNKQPKRLDTHALEIRQEAALSNVENYDENVVNPNALEKPDLPVCDADNQQNPAQAEKLLSSLPQSCLLCDTHFSGPAALATHVFETHGIDMTEVISSGSGESFAEKSKKKIPNLVKISDLRRSDSTEDNLSPEQQPEDPPTLLPSFVCPNCPAVFTTKPDLMIHLRLKHAEQGRLPLRHLPAAVQHLHEPEEPLTGIVYHPGLFTAHQE</sequence>
<dbReference type="Proteomes" id="UP001162162">
    <property type="component" value="Unassembled WGS sequence"/>
</dbReference>
<keyword evidence="1" id="KW-0862">Zinc</keyword>
<dbReference type="InterPro" id="IPR013087">
    <property type="entry name" value="Znf_C2H2_type"/>
</dbReference>
<accession>A0AAV8YTP5</accession>
<dbReference type="PROSITE" id="PS50157">
    <property type="entry name" value="ZINC_FINGER_C2H2_2"/>
    <property type="match status" value="1"/>
</dbReference>
<dbReference type="Gene3D" id="3.30.160.60">
    <property type="entry name" value="Classic Zinc Finger"/>
    <property type="match status" value="1"/>
</dbReference>
<evidence type="ECO:0000259" key="3">
    <source>
        <dbReference type="PROSITE" id="PS50157"/>
    </source>
</evidence>
<protein>
    <recommendedName>
        <fullName evidence="3">C2H2-type domain-containing protein</fullName>
    </recommendedName>
</protein>
<proteinExistence type="predicted"/>
<feature type="region of interest" description="Disordered" evidence="2">
    <location>
        <begin position="335"/>
        <end position="359"/>
    </location>
</feature>
<evidence type="ECO:0000256" key="1">
    <source>
        <dbReference type="PROSITE-ProRule" id="PRU00042"/>
    </source>
</evidence>
<comment type="caution">
    <text evidence="4">The sequence shown here is derived from an EMBL/GenBank/DDBJ whole genome shotgun (WGS) entry which is preliminary data.</text>
</comment>
<keyword evidence="1" id="KW-0863">Zinc-finger</keyword>
<dbReference type="AlphaFoldDB" id="A0AAV8YTP5"/>
<reference evidence="4" key="1">
    <citation type="journal article" date="2023" name="Insect Mol. Biol.">
        <title>Genome sequencing provides insights into the evolution of gene families encoding plant cell wall-degrading enzymes in longhorned beetles.</title>
        <authorList>
            <person name="Shin N.R."/>
            <person name="Okamura Y."/>
            <person name="Kirsch R."/>
            <person name="Pauchet Y."/>
        </authorList>
    </citation>
    <scope>NUCLEOTIDE SEQUENCE</scope>
    <source>
        <strain evidence="4">AMC_N1</strain>
    </source>
</reference>
<gene>
    <name evidence="4" type="ORF">NQ318_005847</name>
</gene>
<organism evidence="4 5">
    <name type="scientific">Aromia moschata</name>
    <dbReference type="NCBI Taxonomy" id="1265417"/>
    <lineage>
        <taxon>Eukaryota</taxon>
        <taxon>Metazoa</taxon>
        <taxon>Ecdysozoa</taxon>
        <taxon>Arthropoda</taxon>
        <taxon>Hexapoda</taxon>
        <taxon>Insecta</taxon>
        <taxon>Pterygota</taxon>
        <taxon>Neoptera</taxon>
        <taxon>Endopterygota</taxon>
        <taxon>Coleoptera</taxon>
        <taxon>Polyphaga</taxon>
        <taxon>Cucujiformia</taxon>
        <taxon>Chrysomeloidea</taxon>
        <taxon>Cerambycidae</taxon>
        <taxon>Cerambycinae</taxon>
        <taxon>Callichromatini</taxon>
        <taxon>Aromia</taxon>
    </lineage>
</organism>
<keyword evidence="5" id="KW-1185">Reference proteome</keyword>
<dbReference type="Pfam" id="PF00096">
    <property type="entry name" value="zf-C2H2"/>
    <property type="match status" value="1"/>
</dbReference>
<keyword evidence="1" id="KW-0479">Metal-binding</keyword>
<dbReference type="EMBL" id="JAPWTK010000050">
    <property type="protein sequence ID" value="KAJ8954251.1"/>
    <property type="molecule type" value="Genomic_DNA"/>
</dbReference>
<dbReference type="SMART" id="SM00355">
    <property type="entry name" value="ZnF_C2H2"/>
    <property type="match status" value="2"/>
</dbReference>
<name>A0AAV8YTP5_9CUCU</name>
<dbReference type="PROSITE" id="PS00028">
    <property type="entry name" value="ZINC_FINGER_C2H2_1"/>
    <property type="match status" value="2"/>
</dbReference>
<dbReference type="GO" id="GO:0008270">
    <property type="term" value="F:zinc ion binding"/>
    <property type="evidence" value="ECO:0007669"/>
    <property type="project" value="UniProtKB-KW"/>
</dbReference>
<evidence type="ECO:0000313" key="4">
    <source>
        <dbReference type="EMBL" id="KAJ8954251.1"/>
    </source>
</evidence>
<evidence type="ECO:0000313" key="5">
    <source>
        <dbReference type="Proteomes" id="UP001162162"/>
    </source>
</evidence>